<dbReference type="GeneID" id="109716638"/>
<dbReference type="Proteomes" id="UP000515123">
    <property type="component" value="Linkage group 10"/>
</dbReference>
<feature type="region of interest" description="Disordered" evidence="1">
    <location>
        <begin position="1"/>
        <end position="49"/>
    </location>
</feature>
<accession>A0A6P5FW73</accession>
<organism evidence="3 4">
    <name type="scientific">Ananas comosus</name>
    <name type="common">Pineapple</name>
    <name type="synonym">Ananas ananas</name>
    <dbReference type="NCBI Taxonomy" id="4615"/>
    <lineage>
        <taxon>Eukaryota</taxon>
        <taxon>Viridiplantae</taxon>
        <taxon>Streptophyta</taxon>
        <taxon>Embryophyta</taxon>
        <taxon>Tracheophyta</taxon>
        <taxon>Spermatophyta</taxon>
        <taxon>Magnoliopsida</taxon>
        <taxon>Liliopsida</taxon>
        <taxon>Poales</taxon>
        <taxon>Bromeliaceae</taxon>
        <taxon>Bromelioideae</taxon>
        <taxon>Ananas</taxon>
    </lineage>
</organism>
<evidence type="ECO:0000259" key="2">
    <source>
        <dbReference type="Pfam" id="PF13966"/>
    </source>
</evidence>
<evidence type="ECO:0000313" key="4">
    <source>
        <dbReference type="RefSeq" id="XP_020097763.1"/>
    </source>
</evidence>
<gene>
    <name evidence="4" type="primary">LOC109716638</name>
</gene>
<evidence type="ECO:0000256" key="1">
    <source>
        <dbReference type="SAM" id="MobiDB-lite"/>
    </source>
</evidence>
<keyword evidence="3" id="KW-1185">Reference proteome</keyword>
<evidence type="ECO:0000313" key="3">
    <source>
        <dbReference type="Proteomes" id="UP000515123"/>
    </source>
</evidence>
<reference evidence="3" key="1">
    <citation type="journal article" date="2015" name="Nat. Genet.">
        <title>The pineapple genome and the evolution of CAM photosynthesis.</title>
        <authorList>
            <person name="Ming R."/>
            <person name="VanBuren R."/>
            <person name="Wai C.M."/>
            <person name="Tang H."/>
            <person name="Schatz M.C."/>
            <person name="Bowers J.E."/>
            <person name="Lyons E."/>
            <person name="Wang M.L."/>
            <person name="Chen J."/>
            <person name="Biggers E."/>
            <person name="Zhang J."/>
            <person name="Huang L."/>
            <person name="Zhang L."/>
            <person name="Miao W."/>
            <person name="Zhang J."/>
            <person name="Ye Z."/>
            <person name="Miao C."/>
            <person name="Lin Z."/>
            <person name="Wang H."/>
            <person name="Zhou H."/>
            <person name="Yim W.C."/>
            <person name="Priest H.D."/>
            <person name="Zheng C."/>
            <person name="Woodhouse M."/>
            <person name="Edger P.P."/>
            <person name="Guyot R."/>
            <person name="Guo H.B."/>
            <person name="Guo H."/>
            <person name="Zheng G."/>
            <person name="Singh R."/>
            <person name="Sharma A."/>
            <person name="Min X."/>
            <person name="Zheng Y."/>
            <person name="Lee H."/>
            <person name="Gurtowski J."/>
            <person name="Sedlazeck F.J."/>
            <person name="Harkess A."/>
            <person name="McKain M.R."/>
            <person name="Liao Z."/>
            <person name="Fang J."/>
            <person name="Liu J."/>
            <person name="Zhang X."/>
            <person name="Zhang Q."/>
            <person name="Hu W."/>
            <person name="Qin Y."/>
            <person name="Wang K."/>
            <person name="Chen L.Y."/>
            <person name="Shirley N."/>
            <person name="Lin Y.R."/>
            <person name="Liu L.Y."/>
            <person name="Hernandez A.G."/>
            <person name="Wright C.L."/>
            <person name="Bulone V."/>
            <person name="Tuskan G.A."/>
            <person name="Heath K."/>
            <person name="Zee F."/>
            <person name="Moore P.H."/>
            <person name="Sunkar R."/>
            <person name="Leebens-Mack J.H."/>
            <person name="Mockler T."/>
            <person name="Bennetzen J.L."/>
            <person name="Freeling M."/>
            <person name="Sankoff D."/>
            <person name="Paterson A.H."/>
            <person name="Zhu X."/>
            <person name="Yang X."/>
            <person name="Smith J.A."/>
            <person name="Cushman J.C."/>
            <person name="Paull R.E."/>
            <person name="Yu Q."/>
        </authorList>
    </citation>
    <scope>NUCLEOTIDE SEQUENCE [LARGE SCALE GENOMIC DNA]</scope>
    <source>
        <strain evidence="3">cv. F153</strain>
    </source>
</reference>
<protein>
    <submittedName>
        <fullName evidence="4">Uncharacterized protein LOC109716638</fullName>
    </submittedName>
</protein>
<feature type="domain" description="Reverse transcriptase zinc-binding" evidence="2">
    <location>
        <begin position="45"/>
        <end position="104"/>
    </location>
</feature>
<dbReference type="AlphaFoldDB" id="A0A6P5FW73"/>
<dbReference type="OrthoDB" id="689430at2759"/>
<dbReference type="InterPro" id="IPR026960">
    <property type="entry name" value="RVT-Znf"/>
</dbReference>
<feature type="compositionally biased region" description="Basic and acidic residues" evidence="1">
    <location>
        <begin position="1"/>
        <end position="10"/>
    </location>
</feature>
<sequence length="189" mass="21257">MSVLENDTKQKSLTVGGGYEPDDAFSSDGDNDGDDDPSDRSGGGKDPTSQSIWILKTPLKIKIFVWWLLRNRLLTKDRLRTTTGPEEETCVLCASAPESCDHLFGNYVYVKYLLFNVAGPELLAEPQIKARELWIRLLSQGNVKKRSKGLSTLSAIWWAIWTERNNTIFRSTPPNPLCSLDRINVLLNN</sequence>
<dbReference type="RefSeq" id="XP_020097763.1">
    <property type="nucleotide sequence ID" value="XM_020242174.1"/>
</dbReference>
<name>A0A6P5FW73_ANACO</name>
<proteinExistence type="predicted"/>
<dbReference type="Pfam" id="PF13966">
    <property type="entry name" value="zf-RVT"/>
    <property type="match status" value="1"/>
</dbReference>
<reference evidence="4" key="2">
    <citation type="submission" date="2025-08" db="UniProtKB">
        <authorList>
            <consortium name="RefSeq"/>
        </authorList>
    </citation>
    <scope>IDENTIFICATION</scope>
    <source>
        <tissue evidence="4">Leaf</tissue>
    </source>
</reference>
<feature type="compositionally biased region" description="Acidic residues" evidence="1">
    <location>
        <begin position="20"/>
        <end position="37"/>
    </location>
</feature>